<dbReference type="Gene3D" id="1.20.1090.10">
    <property type="entry name" value="Dehydroquinate synthase-like - alpha domain"/>
    <property type="match status" value="1"/>
</dbReference>
<dbReference type="Proteomes" id="UP000054705">
    <property type="component" value="Unassembled WGS sequence"/>
</dbReference>
<dbReference type="Gene3D" id="3.40.50.1970">
    <property type="match status" value="1"/>
</dbReference>
<dbReference type="AlphaFoldDB" id="A0A101HQ00"/>
<dbReference type="GO" id="GO:0009073">
    <property type="term" value="P:aromatic amino acid family biosynthetic process"/>
    <property type="evidence" value="ECO:0007669"/>
    <property type="project" value="UniProtKB-KW"/>
</dbReference>
<evidence type="ECO:0000256" key="4">
    <source>
        <dbReference type="ARBA" id="ARBA00023141"/>
    </source>
</evidence>
<feature type="domain" description="3-dehydroquinate synthase N-terminal" evidence="6">
    <location>
        <begin position="1"/>
        <end position="61"/>
    </location>
</feature>
<proteinExistence type="predicted"/>
<comment type="caution">
    <text evidence="8">The sequence shown here is derived from an EMBL/GenBank/DDBJ whole genome shotgun (WGS) entry which is preliminary data.</text>
</comment>
<evidence type="ECO:0000256" key="2">
    <source>
        <dbReference type="ARBA" id="ARBA00022605"/>
    </source>
</evidence>
<dbReference type="InterPro" id="IPR050071">
    <property type="entry name" value="Dehydroquinate_synthase"/>
</dbReference>
<evidence type="ECO:0000259" key="7">
    <source>
        <dbReference type="Pfam" id="PF24621"/>
    </source>
</evidence>
<dbReference type="Pfam" id="PF01761">
    <property type="entry name" value="DHQ_synthase"/>
    <property type="match status" value="1"/>
</dbReference>
<keyword evidence="3" id="KW-0520">NAD</keyword>
<dbReference type="EMBL" id="LGGS01000187">
    <property type="protein sequence ID" value="KUK80972.1"/>
    <property type="molecule type" value="Genomic_DNA"/>
</dbReference>
<dbReference type="CDD" id="cd08195">
    <property type="entry name" value="DHQS"/>
    <property type="match status" value="1"/>
</dbReference>
<keyword evidence="5" id="KW-0456">Lyase</keyword>
<dbReference type="PATRIC" id="fig|110500.4.peg.217"/>
<evidence type="ECO:0000313" key="9">
    <source>
        <dbReference type="Proteomes" id="UP000054705"/>
    </source>
</evidence>
<dbReference type="SUPFAM" id="SSF56796">
    <property type="entry name" value="Dehydroquinate synthase-like"/>
    <property type="match status" value="1"/>
</dbReference>
<dbReference type="InterPro" id="IPR030960">
    <property type="entry name" value="DHQS/DOIS_N"/>
</dbReference>
<dbReference type="GO" id="GO:0003856">
    <property type="term" value="F:3-dehydroquinate synthase activity"/>
    <property type="evidence" value="ECO:0007669"/>
    <property type="project" value="TreeGrafter"/>
</dbReference>
<protein>
    <submittedName>
        <fullName evidence="8">3-dehydroquinate synthase</fullName>
    </submittedName>
</protein>
<reference evidence="9" key="1">
    <citation type="journal article" date="2015" name="MBio">
        <title>Genome-Resolved Metagenomic Analysis Reveals Roles for Candidate Phyla and Other Microbial Community Members in Biogeochemical Transformations in Oil Reservoirs.</title>
        <authorList>
            <person name="Hu P."/>
            <person name="Tom L."/>
            <person name="Singh A."/>
            <person name="Thomas B.C."/>
            <person name="Baker B.J."/>
            <person name="Piceno Y.M."/>
            <person name="Andersen G.L."/>
            <person name="Banfield J.F."/>
        </authorList>
    </citation>
    <scope>NUCLEOTIDE SEQUENCE [LARGE SCALE GENOMIC DNA]</scope>
</reference>
<evidence type="ECO:0000256" key="3">
    <source>
        <dbReference type="ARBA" id="ARBA00023027"/>
    </source>
</evidence>
<feature type="non-terminal residue" evidence="8">
    <location>
        <position position="1"/>
    </location>
</feature>
<feature type="domain" description="3-dehydroquinate synthase C-terminal" evidence="7">
    <location>
        <begin position="63"/>
        <end position="207"/>
    </location>
</feature>
<dbReference type="GO" id="GO:0008652">
    <property type="term" value="P:amino acid biosynthetic process"/>
    <property type="evidence" value="ECO:0007669"/>
    <property type="project" value="UniProtKB-KW"/>
</dbReference>
<organism evidence="8 9">
    <name type="scientific">Pelotomaculum thermopropionicum</name>
    <dbReference type="NCBI Taxonomy" id="110500"/>
    <lineage>
        <taxon>Bacteria</taxon>
        <taxon>Bacillati</taxon>
        <taxon>Bacillota</taxon>
        <taxon>Clostridia</taxon>
        <taxon>Eubacteriales</taxon>
        <taxon>Desulfotomaculaceae</taxon>
        <taxon>Pelotomaculum</taxon>
    </lineage>
</organism>
<dbReference type="InterPro" id="IPR056179">
    <property type="entry name" value="DHQS_C"/>
</dbReference>
<name>A0A101HQ00_9FIRM</name>
<keyword evidence="2" id="KW-0028">Amino-acid biosynthesis</keyword>
<evidence type="ECO:0000259" key="6">
    <source>
        <dbReference type="Pfam" id="PF01761"/>
    </source>
</evidence>
<sequence>MRGVPFIQVPTTLLAQVDSSVGGKVAVNHPGGKNIIGAFYQPRLVLIDINTLKTLPLREIRSGVAEVIKYGVIGNAKLFNWLEEHIELLLRGERKALAHVVRESCRIKARVTEEDETEQGLRAILNYGHSVGHAVEALAGYGQYTHGEAVSVGMAVAARLAAALGLLTDPDRARIEKLLQRAGLPLELPEKLSAEAVLDRLYHDKKTTGGRLTLVLPEQIGKVSVKRDIPAELLKKIICTG</sequence>
<evidence type="ECO:0000256" key="1">
    <source>
        <dbReference type="ARBA" id="ARBA00001911"/>
    </source>
</evidence>
<evidence type="ECO:0000256" key="5">
    <source>
        <dbReference type="ARBA" id="ARBA00023239"/>
    </source>
</evidence>
<comment type="cofactor">
    <cofactor evidence="1">
        <name>NAD(+)</name>
        <dbReference type="ChEBI" id="CHEBI:57540"/>
    </cofactor>
</comment>
<dbReference type="Pfam" id="PF24621">
    <property type="entry name" value="DHQS_C"/>
    <property type="match status" value="1"/>
</dbReference>
<accession>A0A101HQ00</accession>
<evidence type="ECO:0000313" key="8">
    <source>
        <dbReference type="EMBL" id="KUK80972.1"/>
    </source>
</evidence>
<gene>
    <name evidence="8" type="ORF">XD97_0757</name>
</gene>
<keyword evidence="4" id="KW-0057">Aromatic amino acid biosynthesis</keyword>
<dbReference type="PANTHER" id="PTHR43622">
    <property type="entry name" value="3-DEHYDROQUINATE SYNTHASE"/>
    <property type="match status" value="1"/>
</dbReference>
<dbReference type="PANTHER" id="PTHR43622:SF7">
    <property type="entry name" value="3-DEHYDROQUINATE SYNTHASE, CHLOROPLASTIC"/>
    <property type="match status" value="1"/>
</dbReference>